<dbReference type="Pfam" id="PF00096">
    <property type="entry name" value="zf-C2H2"/>
    <property type="match status" value="2"/>
</dbReference>
<dbReference type="PANTHER" id="PTHR35385:SF2">
    <property type="entry name" value="PROTEIN B, PUTATIVE-RELATED"/>
    <property type="match status" value="1"/>
</dbReference>
<keyword evidence="1" id="KW-0479">Metal-binding</keyword>
<dbReference type="PROSITE" id="PS50157">
    <property type="entry name" value="ZINC_FINGER_C2H2_2"/>
    <property type="match status" value="4"/>
</dbReference>
<evidence type="ECO:0000313" key="6">
    <source>
        <dbReference type="Proteomes" id="UP000747542"/>
    </source>
</evidence>
<comment type="caution">
    <text evidence="5">The sequence shown here is derived from an EMBL/GenBank/DDBJ whole genome shotgun (WGS) entry which is preliminary data.</text>
</comment>
<evidence type="ECO:0000256" key="2">
    <source>
        <dbReference type="SAM" id="MobiDB-lite"/>
    </source>
</evidence>
<protein>
    <submittedName>
        <fullName evidence="5">Zinc finger and BTB domain-containing protein 14-like 1</fullName>
    </submittedName>
</protein>
<dbReference type="AlphaFoldDB" id="A0A8J5MMJ9"/>
<evidence type="ECO:0000313" key="5">
    <source>
        <dbReference type="EMBL" id="KAG7157028.1"/>
    </source>
</evidence>
<dbReference type="InterPro" id="IPR013087">
    <property type="entry name" value="Znf_C2H2_type"/>
</dbReference>
<reference evidence="5" key="1">
    <citation type="journal article" date="2021" name="Sci. Adv.">
        <title>The American lobster genome reveals insights on longevity, neural, and immune adaptations.</title>
        <authorList>
            <person name="Polinski J.M."/>
            <person name="Zimin A.V."/>
            <person name="Clark K.F."/>
            <person name="Kohn A.B."/>
            <person name="Sadowski N."/>
            <person name="Timp W."/>
            <person name="Ptitsyn A."/>
            <person name="Khanna P."/>
            <person name="Romanova D.Y."/>
            <person name="Williams P."/>
            <person name="Greenwood S.J."/>
            <person name="Moroz L.L."/>
            <person name="Walt D.R."/>
            <person name="Bodnar A.G."/>
        </authorList>
    </citation>
    <scope>NUCLEOTIDE SEQUENCE</scope>
    <source>
        <strain evidence="5">GMGI-L3</strain>
    </source>
</reference>
<feature type="region of interest" description="Disordered" evidence="2">
    <location>
        <begin position="648"/>
        <end position="673"/>
    </location>
</feature>
<dbReference type="GO" id="GO:0008270">
    <property type="term" value="F:zinc ion binding"/>
    <property type="evidence" value="ECO:0007669"/>
    <property type="project" value="UniProtKB-KW"/>
</dbReference>
<evidence type="ECO:0000259" key="4">
    <source>
        <dbReference type="PROSITE" id="PS50966"/>
    </source>
</evidence>
<gene>
    <name evidence="5" type="primary">Zbtb14-L1</name>
    <name evidence="5" type="ORF">Hamer_G020313</name>
</gene>
<dbReference type="EMBL" id="JAHLQT010038254">
    <property type="protein sequence ID" value="KAG7157028.1"/>
    <property type="molecule type" value="Genomic_DNA"/>
</dbReference>
<dbReference type="OrthoDB" id="8112855at2759"/>
<keyword evidence="1" id="KW-0862">Zinc</keyword>
<accession>A0A8J5MMJ9</accession>
<dbReference type="PROSITE" id="PS00028">
    <property type="entry name" value="ZINC_FINGER_C2H2_1"/>
    <property type="match status" value="4"/>
</dbReference>
<dbReference type="Proteomes" id="UP000747542">
    <property type="component" value="Unassembled WGS sequence"/>
</dbReference>
<evidence type="ECO:0000259" key="3">
    <source>
        <dbReference type="PROSITE" id="PS50157"/>
    </source>
</evidence>
<dbReference type="PROSITE" id="PS50966">
    <property type="entry name" value="ZF_SWIM"/>
    <property type="match status" value="1"/>
</dbReference>
<dbReference type="PANTHER" id="PTHR35385">
    <property type="entry name" value="PROTEIN B, PUTATIVE-RELATED-RELATED"/>
    <property type="match status" value="1"/>
</dbReference>
<feature type="domain" description="C2H2-type" evidence="3">
    <location>
        <begin position="688"/>
        <end position="715"/>
    </location>
</feature>
<feature type="domain" description="C2H2-type" evidence="3">
    <location>
        <begin position="773"/>
        <end position="800"/>
    </location>
</feature>
<keyword evidence="1" id="KW-0863">Zinc-finger</keyword>
<name>A0A8J5MMJ9_HOMAM</name>
<sequence length="946" mass="108401">MASRETRTSIRSKKDICDYPNLKAVLPPSYDYYVESYEECADHESEKRFNARFRIAQSEATRDTMRQWLEEFCSHSLTTYRIERTYPSETKWFIYRVDLRCHHNTKPSSHKRVRTPHKKHTACPAKMTIKIRQKRLSKRKSHEVHLKTHPVEVALHHLHNHLIQKKDALRFRDPDSALVEKFRKMYRAGYKPAAALEIHKRDLRMEYEDDYHMALEDRGLCPDMNWCYRQYYLMDKKPLTDDAANKILSLEEFLAEYNKKCKEKCAAMKLVSDDSNNLVVALVTPLMKRCHTELTQSGKLVFVDTVKVDYLRCKVYLLLTHSVAGGLPLGVLVTSTDCSSIVLQGLHLFMNLLSDEGFGGRGVAGPAVIMMQDDDVQFDAMALAFPGARLLLCPYHVVQTAWECLCSGQDGVDCGSRQELFEMVKQMVFAKSLSDLEEKYRNLMTSPPAQYSLKFFNHMEELYSRRYEWAVCLREDLPNKTGTIDIVNVTMESLKDKVLCQTKACTMVQLLEFLTEDMEEYYEKKITYTAHDKCEAAFIQQHLQDKKMTDTLEIVPFFRVKNSTTGECYDVDMSLGLCSCPVGVIGELCRHQYALTQKLNINSLIRKPLSDTASKIELNKIFSGLQCPNFSSKYEEKLEVCNKPSSVGDAEMEMKDESLSERKQEAEDDQPCEVNNEVTEEHITLETFLCLICSKVFSSQARLARHRLTHNHNKPVVCDLCGLGFNTKLAHQHHLQHKHKKEKPYECEVCGKSFVGSQTLLDHALIHEQTRSFACDICGKLFRSPKCVARHKKCHKMAKNLTCSQCNESFLVKSDFEAHSHKVEDNIKKTTIVEVRDPLHYPHHQQEQEVIIINAEGPLVATTLPSISASTDNSSNYPYQITLATPAAGEDPLVPVVNSVFVPQPSQEQQMETVQLYSQEETGVTAADQQAVSTQQHFQTSWHAWT</sequence>
<proteinExistence type="predicted"/>
<feature type="domain" description="C2H2-type" evidence="3">
    <location>
        <begin position="745"/>
        <end position="772"/>
    </location>
</feature>
<dbReference type="SMART" id="SM00355">
    <property type="entry name" value="ZnF_C2H2"/>
    <property type="match status" value="5"/>
</dbReference>
<feature type="domain" description="SWIM-type" evidence="4">
    <location>
        <begin position="569"/>
        <end position="600"/>
    </location>
</feature>
<organism evidence="5 6">
    <name type="scientific">Homarus americanus</name>
    <name type="common">American lobster</name>
    <dbReference type="NCBI Taxonomy" id="6706"/>
    <lineage>
        <taxon>Eukaryota</taxon>
        <taxon>Metazoa</taxon>
        <taxon>Ecdysozoa</taxon>
        <taxon>Arthropoda</taxon>
        <taxon>Crustacea</taxon>
        <taxon>Multicrustacea</taxon>
        <taxon>Malacostraca</taxon>
        <taxon>Eumalacostraca</taxon>
        <taxon>Eucarida</taxon>
        <taxon>Decapoda</taxon>
        <taxon>Pleocyemata</taxon>
        <taxon>Astacidea</taxon>
        <taxon>Nephropoidea</taxon>
        <taxon>Nephropidae</taxon>
        <taxon>Homarus</taxon>
    </lineage>
</organism>
<feature type="domain" description="C2H2-type" evidence="3">
    <location>
        <begin position="716"/>
        <end position="744"/>
    </location>
</feature>
<keyword evidence="6" id="KW-1185">Reference proteome</keyword>
<dbReference type="FunFam" id="3.30.160.60:FF:000534">
    <property type="entry name" value="zinc finger protein 674"/>
    <property type="match status" value="1"/>
</dbReference>
<dbReference type="InterPro" id="IPR007527">
    <property type="entry name" value="Znf_SWIM"/>
</dbReference>
<feature type="compositionally biased region" description="Basic and acidic residues" evidence="2">
    <location>
        <begin position="652"/>
        <end position="665"/>
    </location>
</feature>
<evidence type="ECO:0000256" key="1">
    <source>
        <dbReference type="PROSITE-ProRule" id="PRU00042"/>
    </source>
</evidence>